<keyword evidence="3" id="KW-0489">Methyltransferase</keyword>
<dbReference type="Gene3D" id="3.40.50.150">
    <property type="entry name" value="Vaccinia Virus protein VP39"/>
    <property type="match status" value="1"/>
</dbReference>
<dbReference type="PANTHER" id="PTHR43861:SF3">
    <property type="entry name" value="PUTATIVE (AFU_ORTHOLOGUE AFUA_2G14390)-RELATED"/>
    <property type="match status" value="1"/>
</dbReference>
<keyword evidence="1" id="KW-0808">Transferase</keyword>
<name>A0ABT0THT4_9FLAO</name>
<dbReference type="GO" id="GO:0008168">
    <property type="term" value="F:methyltransferase activity"/>
    <property type="evidence" value="ECO:0007669"/>
    <property type="project" value="UniProtKB-KW"/>
</dbReference>
<evidence type="ECO:0000313" key="3">
    <source>
        <dbReference type="EMBL" id="MCL9770531.1"/>
    </source>
</evidence>
<accession>A0ABT0THT4</accession>
<dbReference type="CDD" id="cd02440">
    <property type="entry name" value="AdoMet_MTases"/>
    <property type="match status" value="1"/>
</dbReference>
<feature type="domain" description="Methyltransferase" evidence="2">
    <location>
        <begin position="37"/>
        <end position="128"/>
    </location>
</feature>
<evidence type="ECO:0000259" key="2">
    <source>
        <dbReference type="Pfam" id="PF13649"/>
    </source>
</evidence>
<dbReference type="Proteomes" id="UP001203342">
    <property type="component" value="Unassembled WGS sequence"/>
</dbReference>
<dbReference type="Pfam" id="PF13649">
    <property type="entry name" value="Methyltransf_25"/>
    <property type="match status" value="1"/>
</dbReference>
<dbReference type="RefSeq" id="WP_250582044.1">
    <property type="nucleotide sequence ID" value="NZ_JAMLJN010000006.1"/>
</dbReference>
<protein>
    <submittedName>
        <fullName evidence="3">Class I SAM-dependent methyltransferase</fullName>
    </submittedName>
</protein>
<dbReference type="SUPFAM" id="SSF53335">
    <property type="entry name" value="S-adenosyl-L-methionine-dependent methyltransferases"/>
    <property type="match status" value="1"/>
</dbReference>
<comment type="caution">
    <text evidence="3">The sequence shown here is derived from an EMBL/GenBank/DDBJ whole genome shotgun (WGS) entry which is preliminary data.</text>
</comment>
<organism evidence="3 4">
    <name type="scientific">Flavobacterium fragile</name>
    <dbReference type="NCBI Taxonomy" id="2949085"/>
    <lineage>
        <taxon>Bacteria</taxon>
        <taxon>Pseudomonadati</taxon>
        <taxon>Bacteroidota</taxon>
        <taxon>Flavobacteriia</taxon>
        <taxon>Flavobacteriales</taxon>
        <taxon>Flavobacteriaceae</taxon>
        <taxon>Flavobacterium</taxon>
    </lineage>
</organism>
<keyword evidence="4" id="KW-1185">Reference proteome</keyword>
<dbReference type="GO" id="GO:0032259">
    <property type="term" value="P:methylation"/>
    <property type="evidence" value="ECO:0007669"/>
    <property type="project" value="UniProtKB-KW"/>
</dbReference>
<gene>
    <name evidence="3" type="ORF">NAT47_08880</name>
</gene>
<evidence type="ECO:0000256" key="1">
    <source>
        <dbReference type="ARBA" id="ARBA00022679"/>
    </source>
</evidence>
<sequence length="198" mass="22437">MEKFWDERYAETDFAYGKNPNEFLVENITNFPKGKILFAAEGEGRNSVFAASQGFEVYAFDFSKSGQEKAMTLAQEKNTTIYYTVSDVLQLSYETNSFDTLVLIFAHFPAAIRKMAHQKLLTYVKTGGKVVFEAFAKEQLNYFSGGPKDLSMLFSEAEVKNEFIGIDFDFLKTEIIDLNEGPHHQGKGIVVRFIGTKK</sequence>
<dbReference type="EMBL" id="JAMLJN010000006">
    <property type="protein sequence ID" value="MCL9770531.1"/>
    <property type="molecule type" value="Genomic_DNA"/>
</dbReference>
<evidence type="ECO:0000313" key="4">
    <source>
        <dbReference type="Proteomes" id="UP001203342"/>
    </source>
</evidence>
<dbReference type="PANTHER" id="PTHR43861">
    <property type="entry name" value="TRANS-ACONITATE 2-METHYLTRANSFERASE-RELATED"/>
    <property type="match status" value="1"/>
</dbReference>
<reference evidence="3 4" key="1">
    <citation type="submission" date="2022-05" db="EMBL/GenBank/DDBJ databases">
        <title>Flavobacterium sp., isolated from activated sludge.</title>
        <authorList>
            <person name="Ran Q."/>
        </authorList>
    </citation>
    <scope>NUCLEOTIDE SEQUENCE [LARGE SCALE GENOMIC DNA]</scope>
    <source>
        <strain evidence="3 4">HXWNR69</strain>
    </source>
</reference>
<dbReference type="InterPro" id="IPR029063">
    <property type="entry name" value="SAM-dependent_MTases_sf"/>
</dbReference>
<proteinExistence type="predicted"/>
<dbReference type="InterPro" id="IPR041698">
    <property type="entry name" value="Methyltransf_25"/>
</dbReference>